<dbReference type="InterPro" id="IPR053025">
    <property type="entry name" value="Mito_ATP_Synthase-Asso"/>
</dbReference>
<organism evidence="4 5">
    <name type="scientific">Pygocentrus nattereri</name>
    <name type="common">Red-bellied piranha</name>
    <dbReference type="NCBI Taxonomy" id="42514"/>
    <lineage>
        <taxon>Eukaryota</taxon>
        <taxon>Metazoa</taxon>
        <taxon>Chordata</taxon>
        <taxon>Craniata</taxon>
        <taxon>Vertebrata</taxon>
        <taxon>Euteleostomi</taxon>
        <taxon>Actinopterygii</taxon>
        <taxon>Neopterygii</taxon>
        <taxon>Teleostei</taxon>
        <taxon>Ostariophysi</taxon>
        <taxon>Characiformes</taxon>
        <taxon>Characoidei</taxon>
        <taxon>Pygocentrus</taxon>
    </lineage>
</organism>
<dbReference type="SMART" id="SM00271">
    <property type="entry name" value="DnaJ"/>
    <property type="match status" value="1"/>
</dbReference>
<reference evidence="4" key="2">
    <citation type="submission" date="2025-08" db="UniProtKB">
        <authorList>
            <consortium name="Ensembl"/>
        </authorList>
    </citation>
    <scope>IDENTIFICATION</scope>
</reference>
<feature type="compositionally biased region" description="Low complexity" evidence="1">
    <location>
        <begin position="279"/>
        <end position="293"/>
    </location>
</feature>
<keyword evidence="2" id="KW-1133">Transmembrane helix</keyword>
<dbReference type="GeneTree" id="ENSGT00510000048685"/>
<feature type="region of interest" description="Disordered" evidence="1">
    <location>
        <begin position="258"/>
        <end position="296"/>
    </location>
</feature>
<keyword evidence="5" id="KW-1185">Reference proteome</keyword>
<dbReference type="InterPro" id="IPR001623">
    <property type="entry name" value="DnaJ_domain"/>
</dbReference>
<evidence type="ECO:0000313" key="5">
    <source>
        <dbReference type="Proteomes" id="UP001501920"/>
    </source>
</evidence>
<sequence>MAEVSRKLGAGLHKLSSLKTYHAVSVSDSQPAAPSGPCFSGRAALRSSGGGGGENRSAARSRLEALTERPGYGPGPGPRYNLPNFPLQSVCRADLMLSDSDQAFVQCVVSQLLPVRSLDCRMACWVNKSAPLTLRSPRMRTELFHRSYCALLLLTDRRPRCRPGVTVTQSCSWSSSSYSPDVPLHRSKTAYYEILQVSPKATQAQIKTAYYKQSFLYHPDKNAGSEEATQHFAQISEAYSILGSVGLRKKYDRGILSSADVQGAGRPSGKETSATSRTSGPQHQGQQRSQQRSNVTVGGKPVFDFDAFYQAHYGEQLQREQALRQWRKQFQQKQKHDFRNWKLGKMMEMGVGVLMALGIAIIFSMRS</sequence>
<feature type="region of interest" description="Disordered" evidence="1">
    <location>
        <begin position="28"/>
        <end position="62"/>
    </location>
</feature>
<dbReference type="Gene3D" id="1.10.287.110">
    <property type="entry name" value="DnaJ domain"/>
    <property type="match status" value="1"/>
</dbReference>
<evidence type="ECO:0000256" key="2">
    <source>
        <dbReference type="SAM" id="Phobius"/>
    </source>
</evidence>
<dbReference type="PANTHER" id="PTHR44873">
    <property type="entry name" value="DNAJ HOMOLOG SUBFAMILY C MEMBER 30, MITOCHONDRIAL"/>
    <property type="match status" value="1"/>
</dbReference>
<proteinExistence type="predicted"/>
<reference evidence="4" key="3">
    <citation type="submission" date="2025-09" db="UniProtKB">
        <authorList>
            <consortium name="Ensembl"/>
        </authorList>
    </citation>
    <scope>IDENTIFICATION</scope>
</reference>
<dbReference type="CTD" id="565734"/>
<feature type="transmembrane region" description="Helical" evidence="2">
    <location>
        <begin position="346"/>
        <end position="365"/>
    </location>
</feature>
<dbReference type="InterPro" id="IPR036869">
    <property type="entry name" value="J_dom_sf"/>
</dbReference>
<dbReference type="PROSITE" id="PS50076">
    <property type="entry name" value="DNAJ_2"/>
    <property type="match status" value="1"/>
</dbReference>
<feature type="domain" description="J" evidence="3">
    <location>
        <begin position="190"/>
        <end position="255"/>
    </location>
</feature>
<name>A0AAR2JNC6_PYGNA</name>
<accession>A0AAR2JNC6</accession>
<dbReference type="Proteomes" id="UP001501920">
    <property type="component" value="Chromosome 19"/>
</dbReference>
<dbReference type="AlphaFoldDB" id="A0AAR2JNC6"/>
<dbReference type="RefSeq" id="XP_017547305.1">
    <property type="nucleotide sequence ID" value="XM_017691816.2"/>
</dbReference>
<evidence type="ECO:0000313" key="4">
    <source>
        <dbReference type="Ensembl" id="ENSPNAP00000053510.1"/>
    </source>
</evidence>
<dbReference type="Pfam" id="PF00226">
    <property type="entry name" value="DnaJ"/>
    <property type="match status" value="1"/>
</dbReference>
<keyword evidence="2" id="KW-0472">Membrane</keyword>
<dbReference type="Ensembl" id="ENSPNAT00000052196.1">
    <property type="protein sequence ID" value="ENSPNAP00000053510.1"/>
    <property type="gene ID" value="ENSPNAG00000034634.1"/>
</dbReference>
<dbReference type="GeneID" id="108424056"/>
<reference evidence="4 5" key="1">
    <citation type="submission" date="2020-10" db="EMBL/GenBank/DDBJ databases">
        <title>Pygocentrus nattereri (red-bellied piranha) genome, fPygNat1, primary haplotype.</title>
        <authorList>
            <person name="Myers G."/>
            <person name="Meyer A."/>
            <person name="Karagic N."/>
            <person name="Pippel M."/>
            <person name="Winkler S."/>
            <person name="Tracey A."/>
            <person name="Wood J."/>
            <person name="Formenti G."/>
            <person name="Howe K."/>
            <person name="Fedrigo O."/>
            <person name="Jarvis E.D."/>
        </authorList>
    </citation>
    <scope>NUCLEOTIDE SEQUENCE [LARGE SCALE GENOMIC DNA]</scope>
</reference>
<dbReference type="PRINTS" id="PR00625">
    <property type="entry name" value="JDOMAIN"/>
</dbReference>
<dbReference type="SUPFAM" id="SSF46565">
    <property type="entry name" value="Chaperone J-domain"/>
    <property type="match status" value="1"/>
</dbReference>
<dbReference type="CDD" id="cd06257">
    <property type="entry name" value="DnaJ"/>
    <property type="match status" value="1"/>
</dbReference>
<protein>
    <recommendedName>
        <fullName evidence="3">J domain-containing protein</fullName>
    </recommendedName>
</protein>
<dbReference type="PANTHER" id="PTHR44873:SF1">
    <property type="entry name" value="DNAJ HOMOLOG SUBFAMILY C MEMBER 30, MITOCHONDRIAL"/>
    <property type="match status" value="1"/>
</dbReference>
<evidence type="ECO:0000256" key="1">
    <source>
        <dbReference type="SAM" id="MobiDB-lite"/>
    </source>
</evidence>
<keyword evidence="2" id="KW-0812">Transmembrane</keyword>
<evidence type="ECO:0000259" key="3">
    <source>
        <dbReference type="PROSITE" id="PS50076"/>
    </source>
</evidence>